<accession>A0A427YBX0</accession>
<feature type="compositionally biased region" description="Low complexity" evidence="1">
    <location>
        <begin position="30"/>
        <end position="43"/>
    </location>
</feature>
<feature type="region of interest" description="Disordered" evidence="1">
    <location>
        <begin position="327"/>
        <end position="364"/>
    </location>
</feature>
<dbReference type="AlphaFoldDB" id="A0A427YBX0"/>
<feature type="compositionally biased region" description="Low complexity" evidence="1">
    <location>
        <begin position="107"/>
        <end position="121"/>
    </location>
</feature>
<feature type="transmembrane region" description="Helical" evidence="2">
    <location>
        <begin position="169"/>
        <end position="193"/>
    </location>
</feature>
<keyword evidence="2" id="KW-0812">Transmembrane</keyword>
<keyword evidence="2" id="KW-1133">Transmembrane helix</keyword>
<feature type="region of interest" description="Disordered" evidence="1">
    <location>
        <begin position="107"/>
        <end position="160"/>
    </location>
</feature>
<proteinExistence type="predicted"/>
<sequence>MGSDSRRRRPPDSGSGSSPNSSSADLEANSPPSSGSPTTPSASYPNYRPHSLVLLAHIVAFVLIAAVVFGPPDKGVGIIAISSEEEYVGLMRSCSAGTCSDWFAGSSTASSSSSSSSSASTQSRRDLDSATPVENILLPRQSSSSSSTTTTTSATSGSSLSSLISLPDLYLTTSLALLSAFYISLYLLPLLLLRRFRPAPSPPDPDPDSPGTRRGWRVGLKVFAYRISMLAVLVQWLLVLGVAGRCTALALTVRSGMGLSGTEGVGGGMIALHVTWILLFYAWLAEWSAPQGRLHHILTPGRPGWLFCGLDRCLGCGPGTAGAAADDVDAGDNGGLNDGASGKGSRTGEAPRKPEVAHTRRQRR</sequence>
<feature type="transmembrane region" description="Helical" evidence="2">
    <location>
        <begin position="52"/>
        <end position="70"/>
    </location>
</feature>
<feature type="compositionally biased region" description="Low complexity" evidence="1">
    <location>
        <begin position="12"/>
        <end position="23"/>
    </location>
</feature>
<reference evidence="3 4" key="1">
    <citation type="submission" date="2018-11" db="EMBL/GenBank/DDBJ databases">
        <title>Genome sequence of Saitozyma podzolica DSM 27192.</title>
        <authorList>
            <person name="Aliyu H."/>
            <person name="Gorte O."/>
            <person name="Ochsenreither K."/>
        </authorList>
    </citation>
    <scope>NUCLEOTIDE SEQUENCE [LARGE SCALE GENOMIC DNA]</scope>
    <source>
        <strain evidence="3 4">DSM 27192</strain>
    </source>
</reference>
<dbReference type="Proteomes" id="UP000279259">
    <property type="component" value="Unassembled WGS sequence"/>
</dbReference>
<comment type="caution">
    <text evidence="3">The sequence shown here is derived from an EMBL/GenBank/DDBJ whole genome shotgun (WGS) entry which is preliminary data.</text>
</comment>
<dbReference type="EMBL" id="RSCD01000016">
    <property type="protein sequence ID" value="RSH88605.1"/>
    <property type="molecule type" value="Genomic_DNA"/>
</dbReference>
<name>A0A427YBX0_9TREE</name>
<feature type="region of interest" description="Disordered" evidence="1">
    <location>
        <begin position="1"/>
        <end position="43"/>
    </location>
</feature>
<evidence type="ECO:0000256" key="2">
    <source>
        <dbReference type="SAM" id="Phobius"/>
    </source>
</evidence>
<evidence type="ECO:0000256" key="1">
    <source>
        <dbReference type="SAM" id="MobiDB-lite"/>
    </source>
</evidence>
<feature type="transmembrane region" description="Helical" evidence="2">
    <location>
        <begin position="223"/>
        <end position="244"/>
    </location>
</feature>
<keyword evidence="4" id="KW-1185">Reference proteome</keyword>
<protein>
    <submittedName>
        <fullName evidence="3">Uncharacterized protein</fullName>
    </submittedName>
</protein>
<feature type="compositionally biased region" description="Basic and acidic residues" evidence="1">
    <location>
        <begin position="349"/>
        <end position="358"/>
    </location>
</feature>
<gene>
    <name evidence="3" type="ORF">EHS25_002832</name>
</gene>
<feature type="transmembrane region" description="Helical" evidence="2">
    <location>
        <begin position="264"/>
        <end position="284"/>
    </location>
</feature>
<evidence type="ECO:0000313" key="3">
    <source>
        <dbReference type="EMBL" id="RSH88605.1"/>
    </source>
</evidence>
<feature type="compositionally biased region" description="Low complexity" evidence="1">
    <location>
        <begin position="142"/>
        <end position="160"/>
    </location>
</feature>
<evidence type="ECO:0000313" key="4">
    <source>
        <dbReference type="Proteomes" id="UP000279259"/>
    </source>
</evidence>
<keyword evidence="2" id="KW-0472">Membrane</keyword>
<organism evidence="3 4">
    <name type="scientific">Saitozyma podzolica</name>
    <dbReference type="NCBI Taxonomy" id="1890683"/>
    <lineage>
        <taxon>Eukaryota</taxon>
        <taxon>Fungi</taxon>
        <taxon>Dikarya</taxon>
        <taxon>Basidiomycota</taxon>
        <taxon>Agaricomycotina</taxon>
        <taxon>Tremellomycetes</taxon>
        <taxon>Tremellales</taxon>
        <taxon>Trimorphomycetaceae</taxon>
        <taxon>Saitozyma</taxon>
    </lineage>
</organism>